<name>A0ACC1AUX0_9ROSI</name>
<dbReference type="EMBL" id="CM047904">
    <property type="protein sequence ID" value="KAJ0090469.1"/>
    <property type="molecule type" value="Genomic_DNA"/>
</dbReference>
<organism evidence="1 2">
    <name type="scientific">Pistacia atlantica</name>
    <dbReference type="NCBI Taxonomy" id="434234"/>
    <lineage>
        <taxon>Eukaryota</taxon>
        <taxon>Viridiplantae</taxon>
        <taxon>Streptophyta</taxon>
        <taxon>Embryophyta</taxon>
        <taxon>Tracheophyta</taxon>
        <taxon>Spermatophyta</taxon>
        <taxon>Magnoliopsida</taxon>
        <taxon>eudicotyledons</taxon>
        <taxon>Gunneridae</taxon>
        <taxon>Pentapetalae</taxon>
        <taxon>rosids</taxon>
        <taxon>malvids</taxon>
        <taxon>Sapindales</taxon>
        <taxon>Anacardiaceae</taxon>
        <taxon>Pistacia</taxon>
    </lineage>
</organism>
<accession>A0ACC1AUX0</accession>
<reference evidence="2" key="1">
    <citation type="journal article" date="2023" name="G3 (Bethesda)">
        <title>Genome assembly and association tests identify interacting loci associated with vigor, precocity, and sex in interspecific pistachio rootstocks.</title>
        <authorList>
            <person name="Palmer W."/>
            <person name="Jacygrad E."/>
            <person name="Sagayaradj S."/>
            <person name="Cavanaugh K."/>
            <person name="Han R."/>
            <person name="Bertier L."/>
            <person name="Beede B."/>
            <person name="Kafkas S."/>
            <person name="Golino D."/>
            <person name="Preece J."/>
            <person name="Michelmore R."/>
        </authorList>
    </citation>
    <scope>NUCLEOTIDE SEQUENCE [LARGE SCALE GENOMIC DNA]</scope>
</reference>
<sequence>MEVITEQVNNLNITDSSAANKKNRIQVSNTKKPLFFYVNLAKRYMQQHSEVELSALGMVLIADLLYLHGDQSYFGICVVEWFSSRIYIYVTSTAIATVVTIAEILKNNGLAVEKKIMTSTVDMREETGGRPVQKAKIEILLGKSEKFDELMAAAAEEALENEEQS</sequence>
<comment type="caution">
    <text evidence="1">The sequence shown here is derived from an EMBL/GenBank/DDBJ whole genome shotgun (WGS) entry which is preliminary data.</text>
</comment>
<evidence type="ECO:0000313" key="1">
    <source>
        <dbReference type="EMBL" id="KAJ0090469.1"/>
    </source>
</evidence>
<dbReference type="Proteomes" id="UP001164250">
    <property type="component" value="Chromosome 8"/>
</dbReference>
<gene>
    <name evidence="1" type="ORF">Patl1_12440</name>
</gene>
<evidence type="ECO:0000313" key="2">
    <source>
        <dbReference type="Proteomes" id="UP001164250"/>
    </source>
</evidence>
<keyword evidence="2" id="KW-1185">Reference proteome</keyword>
<protein>
    <submittedName>
        <fullName evidence="1">Uncharacterized protein</fullName>
    </submittedName>
</protein>
<proteinExistence type="predicted"/>